<comment type="caution">
    <text evidence="3">The sequence shown here is derived from an EMBL/GenBank/DDBJ whole genome shotgun (WGS) entry which is preliminary data.</text>
</comment>
<accession>A0A7W4K640</accession>
<feature type="transmembrane region" description="Helical" evidence="1">
    <location>
        <begin position="34"/>
        <end position="51"/>
    </location>
</feature>
<feature type="transmembrane region" description="Helical" evidence="1">
    <location>
        <begin position="87"/>
        <end position="103"/>
    </location>
</feature>
<keyword evidence="1" id="KW-0472">Membrane</keyword>
<gene>
    <name evidence="3" type="ORF">HLH28_05755</name>
</gene>
<feature type="transmembrane region" description="Helical" evidence="1">
    <location>
        <begin position="263"/>
        <end position="282"/>
    </location>
</feature>
<proteinExistence type="predicted"/>
<feature type="transmembrane region" description="Helical" evidence="1">
    <location>
        <begin position="332"/>
        <end position="351"/>
    </location>
</feature>
<feature type="transmembrane region" description="Helical" evidence="1">
    <location>
        <begin position="109"/>
        <end position="128"/>
    </location>
</feature>
<organism evidence="3 4">
    <name type="scientific">Gluconacetobacter tumulisoli</name>
    <dbReference type="NCBI Taxonomy" id="1286189"/>
    <lineage>
        <taxon>Bacteria</taxon>
        <taxon>Pseudomonadati</taxon>
        <taxon>Pseudomonadota</taxon>
        <taxon>Alphaproteobacteria</taxon>
        <taxon>Acetobacterales</taxon>
        <taxon>Acetobacteraceae</taxon>
        <taxon>Gluconacetobacter</taxon>
    </lineage>
</organism>
<feature type="transmembrane region" description="Helical" evidence="1">
    <location>
        <begin position="57"/>
        <end position="75"/>
    </location>
</feature>
<dbReference type="Proteomes" id="UP000578030">
    <property type="component" value="Unassembled WGS sequence"/>
</dbReference>
<feature type="transmembrane region" description="Helical" evidence="1">
    <location>
        <begin position="6"/>
        <end position="22"/>
    </location>
</feature>
<name>A0A7W4K640_9PROT</name>
<keyword evidence="1" id="KW-1133">Transmembrane helix</keyword>
<evidence type="ECO:0000259" key="2">
    <source>
        <dbReference type="Pfam" id="PF13194"/>
    </source>
</evidence>
<dbReference type="Pfam" id="PF13194">
    <property type="entry name" value="DUF4010"/>
    <property type="match status" value="1"/>
</dbReference>
<evidence type="ECO:0000313" key="3">
    <source>
        <dbReference type="EMBL" id="MBB2201089.1"/>
    </source>
</evidence>
<evidence type="ECO:0000256" key="1">
    <source>
        <dbReference type="SAM" id="Phobius"/>
    </source>
</evidence>
<feature type="transmembrane region" description="Helical" evidence="1">
    <location>
        <begin position="202"/>
        <end position="223"/>
    </location>
</feature>
<reference evidence="3 4" key="1">
    <citation type="submission" date="2020-04" db="EMBL/GenBank/DDBJ databases">
        <title>Description of novel Gluconacetobacter.</title>
        <authorList>
            <person name="Sombolestani A."/>
        </authorList>
    </citation>
    <scope>NUCLEOTIDE SEQUENCE [LARGE SCALE GENOMIC DNA]</scope>
    <source>
        <strain evidence="3 4">LMG 27802</strain>
    </source>
</reference>
<dbReference type="InterPro" id="IPR025105">
    <property type="entry name" value="DUF4010"/>
</dbReference>
<feature type="transmembrane region" description="Helical" evidence="1">
    <location>
        <begin position="302"/>
        <end position="325"/>
    </location>
</feature>
<evidence type="ECO:0000313" key="4">
    <source>
        <dbReference type="Proteomes" id="UP000578030"/>
    </source>
</evidence>
<feature type="transmembrane region" description="Helical" evidence="1">
    <location>
        <begin position="235"/>
        <end position="256"/>
    </location>
</feature>
<dbReference type="PANTHER" id="PTHR39084:SF1">
    <property type="entry name" value="DUF4010 DOMAIN-CONTAINING PROTEIN"/>
    <property type="match status" value="1"/>
</dbReference>
<keyword evidence="1" id="KW-0812">Transmembrane</keyword>
<feature type="transmembrane region" description="Helical" evidence="1">
    <location>
        <begin position="363"/>
        <end position="384"/>
    </location>
</feature>
<feature type="transmembrane region" description="Helical" evidence="1">
    <location>
        <begin position="140"/>
        <end position="157"/>
    </location>
</feature>
<dbReference type="AlphaFoldDB" id="A0A7W4K640"/>
<dbReference type="RefSeq" id="WP_182955798.1">
    <property type="nucleotide sequence ID" value="NZ_JABEQM010000003.1"/>
</dbReference>
<sequence length="425" mass="43657">MKLVADLLATLGLGFFFGLAFEEFHRDDTGTRPGGIRTFPLLALCGALLFWLTPGNPVPFCIGLLVVGAWLALFYATRLRTGGDNGIVVLVCNLLVYLLGAVVMAGPRWVAVGGTVGAVLLLTGRDWLHALARRVGLDEIVTAGKFLILTGLVMPLLPDVPVTRLTNLTPHQVWLAVLAVCTVSYASYLLQRYVAPKGAGVWVALLGGLYSSTATTIVLARRLGGVASDWRQTQAGIVLTTAIMYLRLTVIVGVFDWPLALRLAPLAIGLAACGGLVAAIVYRCGAPDPAAAQAAPRDPSNPLALTAALVFAALFVAISLATGWARARFGVAGLYALAAVVGVSDIDPFVLGLAQGGAPGMPIAAAVLAILIAASSNNVLKAVYTLAFAGWRHGALPACLLVLLGAAGIGAALMLGGLVPGAGGG</sequence>
<feature type="domain" description="DUF4010" evidence="2">
    <location>
        <begin position="180"/>
        <end position="388"/>
    </location>
</feature>
<dbReference type="EMBL" id="JABEQM010000003">
    <property type="protein sequence ID" value="MBB2201089.1"/>
    <property type="molecule type" value="Genomic_DNA"/>
</dbReference>
<dbReference type="PANTHER" id="PTHR39084">
    <property type="entry name" value="MEMBRANE PROTEIN-RELATED"/>
    <property type="match status" value="1"/>
</dbReference>
<protein>
    <submittedName>
        <fullName evidence="3">DUF4010 domain-containing protein</fullName>
    </submittedName>
</protein>
<keyword evidence="4" id="KW-1185">Reference proteome</keyword>
<feature type="transmembrane region" description="Helical" evidence="1">
    <location>
        <begin position="396"/>
        <end position="419"/>
    </location>
</feature>
<feature type="transmembrane region" description="Helical" evidence="1">
    <location>
        <begin position="172"/>
        <end position="190"/>
    </location>
</feature>